<proteinExistence type="inferred from homology"/>
<dbReference type="InterPro" id="IPR020603">
    <property type="entry name" value="MraZ_dom"/>
</dbReference>
<dbReference type="PANTHER" id="PTHR34701">
    <property type="entry name" value="TRANSCRIPTIONAL REGULATOR MRAZ"/>
    <property type="match status" value="1"/>
</dbReference>
<protein>
    <recommendedName>
        <fullName evidence="1 7">Transcriptional regulator MraZ</fullName>
    </recommendedName>
</protein>
<dbReference type="CDD" id="cd16320">
    <property type="entry name" value="MraZ_N"/>
    <property type="match status" value="1"/>
</dbReference>
<dbReference type="Proteomes" id="UP000178486">
    <property type="component" value="Unassembled WGS sequence"/>
</dbReference>
<dbReference type="InterPro" id="IPR035642">
    <property type="entry name" value="MraZ_N"/>
</dbReference>
<reference evidence="9 10" key="1">
    <citation type="journal article" date="2016" name="Nat. Commun.">
        <title>Thousands of microbial genomes shed light on interconnected biogeochemical processes in an aquifer system.</title>
        <authorList>
            <person name="Anantharaman K."/>
            <person name="Brown C.T."/>
            <person name="Hug L.A."/>
            <person name="Sharon I."/>
            <person name="Castelle C.J."/>
            <person name="Probst A.J."/>
            <person name="Thomas B.C."/>
            <person name="Singh A."/>
            <person name="Wilkins M.J."/>
            <person name="Karaoz U."/>
            <person name="Brodie E.L."/>
            <person name="Williams K.H."/>
            <person name="Hubbard S.S."/>
            <person name="Banfield J.F."/>
        </authorList>
    </citation>
    <scope>NUCLEOTIDE SEQUENCE [LARGE SCALE GENOMIC DNA]</scope>
</reference>
<keyword evidence="6 7" id="KW-0804">Transcription</keyword>
<dbReference type="InterPro" id="IPR003444">
    <property type="entry name" value="MraZ"/>
</dbReference>
<feature type="domain" description="SpoVT-AbrB" evidence="8">
    <location>
        <begin position="5"/>
        <end position="48"/>
    </location>
</feature>
<evidence type="ECO:0000256" key="1">
    <source>
        <dbReference type="ARBA" id="ARBA00013860"/>
    </source>
</evidence>
<feature type="domain" description="SpoVT-AbrB" evidence="8">
    <location>
        <begin position="78"/>
        <end position="121"/>
    </location>
</feature>
<dbReference type="GO" id="GO:0000976">
    <property type="term" value="F:transcription cis-regulatory region binding"/>
    <property type="evidence" value="ECO:0007669"/>
    <property type="project" value="TreeGrafter"/>
</dbReference>
<comment type="subunit">
    <text evidence="7">Forms oligomers.</text>
</comment>
<dbReference type="PANTHER" id="PTHR34701:SF1">
    <property type="entry name" value="TRANSCRIPTIONAL REGULATOR MRAZ"/>
    <property type="match status" value="1"/>
</dbReference>
<comment type="caution">
    <text evidence="9">The sequence shown here is derived from an EMBL/GenBank/DDBJ whole genome shotgun (WGS) entry which is preliminary data.</text>
</comment>
<comment type="similarity">
    <text evidence="7">Belongs to the MraZ family.</text>
</comment>
<keyword evidence="2 7" id="KW-0963">Cytoplasm</keyword>
<dbReference type="SUPFAM" id="SSF89447">
    <property type="entry name" value="AbrB/MazE/MraZ-like"/>
    <property type="match status" value="1"/>
</dbReference>
<keyword evidence="4 7" id="KW-0805">Transcription regulation</keyword>
<dbReference type="InterPro" id="IPR037914">
    <property type="entry name" value="SpoVT-AbrB_sf"/>
</dbReference>
<name>A0A1F7JIG0_9BACT</name>
<dbReference type="InterPro" id="IPR007159">
    <property type="entry name" value="SpoVT-AbrB_dom"/>
</dbReference>
<gene>
    <name evidence="7" type="primary">mraZ</name>
    <name evidence="9" type="ORF">A3B56_01370</name>
</gene>
<accession>A0A1F7JIG0</accession>
<dbReference type="PROSITE" id="PS51740">
    <property type="entry name" value="SPOVT_ABRB"/>
    <property type="match status" value="2"/>
</dbReference>
<evidence type="ECO:0000313" key="9">
    <source>
        <dbReference type="EMBL" id="OGK55392.1"/>
    </source>
</evidence>
<evidence type="ECO:0000256" key="7">
    <source>
        <dbReference type="HAMAP-Rule" id="MF_01008"/>
    </source>
</evidence>
<keyword evidence="5 7" id="KW-0238">DNA-binding</keyword>
<dbReference type="GO" id="GO:2000143">
    <property type="term" value="P:negative regulation of DNA-templated transcription initiation"/>
    <property type="evidence" value="ECO:0007669"/>
    <property type="project" value="TreeGrafter"/>
</dbReference>
<evidence type="ECO:0000256" key="2">
    <source>
        <dbReference type="ARBA" id="ARBA00022490"/>
    </source>
</evidence>
<dbReference type="Pfam" id="PF02381">
    <property type="entry name" value="MraZ"/>
    <property type="match status" value="2"/>
</dbReference>
<evidence type="ECO:0000256" key="3">
    <source>
        <dbReference type="ARBA" id="ARBA00022737"/>
    </source>
</evidence>
<dbReference type="HAMAP" id="MF_01008">
    <property type="entry name" value="MraZ"/>
    <property type="match status" value="1"/>
</dbReference>
<dbReference type="InterPro" id="IPR038619">
    <property type="entry name" value="MraZ_sf"/>
</dbReference>
<organism evidence="9 10">
    <name type="scientific">Candidatus Roizmanbacteria bacterium RIFCSPLOWO2_01_FULL_45_11</name>
    <dbReference type="NCBI Taxonomy" id="1802070"/>
    <lineage>
        <taxon>Bacteria</taxon>
        <taxon>Candidatus Roizmaniibacteriota</taxon>
    </lineage>
</organism>
<evidence type="ECO:0000256" key="4">
    <source>
        <dbReference type="ARBA" id="ARBA00023015"/>
    </source>
</evidence>
<dbReference type="InterPro" id="IPR035644">
    <property type="entry name" value="MraZ_C"/>
</dbReference>
<dbReference type="CDD" id="cd16321">
    <property type="entry name" value="MraZ_C"/>
    <property type="match status" value="1"/>
</dbReference>
<comment type="subcellular location">
    <subcellularLocation>
        <location evidence="7">Cytoplasm</location>
        <location evidence="7">Nucleoid</location>
    </subcellularLocation>
</comment>
<evidence type="ECO:0000313" key="10">
    <source>
        <dbReference type="Proteomes" id="UP000178486"/>
    </source>
</evidence>
<dbReference type="EMBL" id="MGAU01000016">
    <property type="protein sequence ID" value="OGK55392.1"/>
    <property type="molecule type" value="Genomic_DNA"/>
</dbReference>
<dbReference type="Gene3D" id="3.40.1550.20">
    <property type="entry name" value="Transcriptional regulator MraZ domain"/>
    <property type="match status" value="1"/>
</dbReference>
<dbReference type="AlphaFoldDB" id="A0A1F7JIG0"/>
<dbReference type="GO" id="GO:0003700">
    <property type="term" value="F:DNA-binding transcription factor activity"/>
    <property type="evidence" value="ECO:0007669"/>
    <property type="project" value="UniProtKB-UniRule"/>
</dbReference>
<keyword evidence="3" id="KW-0677">Repeat</keyword>
<evidence type="ECO:0000259" key="8">
    <source>
        <dbReference type="PROSITE" id="PS51740"/>
    </source>
</evidence>
<evidence type="ECO:0000256" key="5">
    <source>
        <dbReference type="ARBA" id="ARBA00023125"/>
    </source>
</evidence>
<sequence length="129" mass="14598">MLLGTYEPGYAGTGRIALPKKIRDELSGNRIVITTGFENCLTGFDEKTWNDVVLPELERPFFSDEEARRMRRKMCVNAVIVQIDSQGRIVMPETMLAYARIVKLVTVIGAGDHFEIWDKAAWSEYAKGL</sequence>
<evidence type="ECO:0000256" key="6">
    <source>
        <dbReference type="ARBA" id="ARBA00023163"/>
    </source>
</evidence>
<dbReference type="GO" id="GO:0005737">
    <property type="term" value="C:cytoplasm"/>
    <property type="evidence" value="ECO:0007669"/>
    <property type="project" value="UniProtKB-UniRule"/>
</dbReference>
<dbReference type="GO" id="GO:0009295">
    <property type="term" value="C:nucleoid"/>
    <property type="evidence" value="ECO:0007669"/>
    <property type="project" value="UniProtKB-SubCell"/>
</dbReference>